<dbReference type="PANTHER" id="PTHR38594:SF1">
    <property type="entry name" value="PEP-DEPENDENT DIHYDROXYACETONE KINASE, PHOSPHORYL DONOR SUBUNIT DHAM"/>
    <property type="match status" value="1"/>
</dbReference>
<dbReference type="InterPro" id="IPR004701">
    <property type="entry name" value="PTS_EIIA_man-typ"/>
</dbReference>
<dbReference type="AlphaFoldDB" id="A0A845DT83"/>
<dbReference type="EMBL" id="WMET01000003">
    <property type="protein sequence ID" value="MYL20841.1"/>
    <property type="molecule type" value="Genomic_DNA"/>
</dbReference>
<comment type="caution">
    <text evidence="7">The sequence shown here is derived from an EMBL/GenBank/DDBJ whole genome shotgun (WGS) entry which is preliminary data.</text>
</comment>
<sequence>MMAVGILLVSHSEKVAEGVKDLIHQVVGDLPIEAAGGTDEGELGTSFEKIQTALEKVTEKAESTIVFYDLGSARMNAEMAIEITESDQIKLVSHPILEGAYLAAVEASIDKSLEEILESLEKEFGKS</sequence>
<dbReference type="GO" id="GO:0019563">
    <property type="term" value="P:glycerol catabolic process"/>
    <property type="evidence" value="ECO:0007669"/>
    <property type="project" value="InterPro"/>
</dbReference>
<dbReference type="InterPro" id="IPR039643">
    <property type="entry name" value="DhaM"/>
</dbReference>
<evidence type="ECO:0000313" key="7">
    <source>
        <dbReference type="EMBL" id="MYL20841.1"/>
    </source>
</evidence>
<dbReference type="Proteomes" id="UP000460949">
    <property type="component" value="Unassembled WGS sequence"/>
</dbReference>
<feature type="domain" description="PTS EIIA type-4" evidence="6">
    <location>
        <begin position="3"/>
        <end position="127"/>
    </location>
</feature>
<evidence type="ECO:0000256" key="2">
    <source>
        <dbReference type="ARBA" id="ARBA00002788"/>
    </source>
</evidence>
<gene>
    <name evidence="7" type="primary">dhaM</name>
    <name evidence="7" type="ORF">GLW04_13140</name>
</gene>
<dbReference type="EC" id="2.7.1.121" evidence="3"/>
<evidence type="ECO:0000256" key="3">
    <source>
        <dbReference type="ARBA" id="ARBA00012095"/>
    </source>
</evidence>
<keyword evidence="4 7" id="KW-0808">Transferase</keyword>
<evidence type="ECO:0000259" key="6">
    <source>
        <dbReference type="PROSITE" id="PS51096"/>
    </source>
</evidence>
<keyword evidence="7" id="KW-0418">Kinase</keyword>
<evidence type="ECO:0000313" key="8">
    <source>
        <dbReference type="Proteomes" id="UP000460949"/>
    </source>
</evidence>
<evidence type="ECO:0000256" key="5">
    <source>
        <dbReference type="ARBA" id="ARBA00046577"/>
    </source>
</evidence>
<comment type="function">
    <text evidence="2">Component of the dihydroxyacetone kinase complex, which is responsible for the phosphoenolpyruvate (PEP)-dependent phosphorylation of dihydroxyacetone. DhaM serves as the phosphoryl donor. Is phosphorylated by phosphoenolpyruvate in an EI- and HPr-dependent reaction, and a phosphorelay system on histidine residues finally leads to phosphoryl transfer to DhaL and dihydroxyacetone.</text>
</comment>
<comment type="subunit">
    <text evidence="5">Homodimer. The dihydroxyacetone kinase complex is composed of a homodimer of DhaM, a homodimer of DhaK and the subunit DhaL.</text>
</comment>
<proteinExistence type="predicted"/>
<comment type="catalytic activity">
    <reaction evidence="1">
        <text>dihydroxyacetone + phosphoenolpyruvate = dihydroxyacetone phosphate + pyruvate</text>
        <dbReference type="Rhea" id="RHEA:18381"/>
        <dbReference type="ChEBI" id="CHEBI:15361"/>
        <dbReference type="ChEBI" id="CHEBI:16016"/>
        <dbReference type="ChEBI" id="CHEBI:57642"/>
        <dbReference type="ChEBI" id="CHEBI:58702"/>
        <dbReference type="EC" id="2.7.1.121"/>
    </reaction>
</comment>
<dbReference type="GO" id="GO:0047324">
    <property type="term" value="F:phosphoenolpyruvate-glycerone phosphotransferase activity"/>
    <property type="evidence" value="ECO:0007669"/>
    <property type="project" value="UniProtKB-EC"/>
</dbReference>
<dbReference type="GO" id="GO:0016020">
    <property type="term" value="C:membrane"/>
    <property type="evidence" value="ECO:0007669"/>
    <property type="project" value="InterPro"/>
</dbReference>
<dbReference type="Pfam" id="PF03610">
    <property type="entry name" value="EIIA-man"/>
    <property type="match status" value="1"/>
</dbReference>
<reference evidence="7 8" key="1">
    <citation type="submission" date="2019-11" db="EMBL/GenBank/DDBJ databases">
        <title>Genome sequences of 17 halophilic strains isolated from different environments.</title>
        <authorList>
            <person name="Furrow R.E."/>
        </authorList>
    </citation>
    <scope>NUCLEOTIDE SEQUENCE [LARGE SCALE GENOMIC DNA]</scope>
    <source>
        <strain evidence="7 8">22511_23_Filter</strain>
    </source>
</reference>
<dbReference type="PANTHER" id="PTHR38594">
    <property type="entry name" value="PEP-DEPENDENT DIHYDROXYACETONE KINASE, PHOSPHORYL DONOR SUBUNIT DHAM"/>
    <property type="match status" value="1"/>
</dbReference>
<accession>A0A845DT83</accession>
<dbReference type="GO" id="GO:0009401">
    <property type="term" value="P:phosphoenolpyruvate-dependent sugar phosphotransferase system"/>
    <property type="evidence" value="ECO:0007669"/>
    <property type="project" value="InterPro"/>
</dbReference>
<name>A0A845DT83_9BACI</name>
<organism evidence="7 8">
    <name type="scientific">Halobacillus litoralis</name>
    <dbReference type="NCBI Taxonomy" id="45668"/>
    <lineage>
        <taxon>Bacteria</taxon>
        <taxon>Bacillati</taxon>
        <taxon>Bacillota</taxon>
        <taxon>Bacilli</taxon>
        <taxon>Bacillales</taxon>
        <taxon>Bacillaceae</taxon>
        <taxon>Halobacillus</taxon>
    </lineage>
</organism>
<evidence type="ECO:0000256" key="4">
    <source>
        <dbReference type="ARBA" id="ARBA00022679"/>
    </source>
</evidence>
<dbReference type="InterPro" id="IPR012844">
    <property type="entry name" value="DhaM_N"/>
</dbReference>
<dbReference type="InterPro" id="IPR036662">
    <property type="entry name" value="PTS_EIIA_man-typ_sf"/>
</dbReference>
<dbReference type="Gene3D" id="3.40.50.510">
    <property type="entry name" value="Phosphotransferase system, mannose-type IIA component"/>
    <property type="match status" value="1"/>
</dbReference>
<evidence type="ECO:0000256" key="1">
    <source>
        <dbReference type="ARBA" id="ARBA00001113"/>
    </source>
</evidence>
<dbReference type="NCBIfam" id="TIGR02364">
    <property type="entry name" value="dha_pts"/>
    <property type="match status" value="1"/>
</dbReference>
<protein>
    <recommendedName>
        <fullName evidence="3">phosphoenolpyruvate--glycerone phosphotransferase</fullName>
        <ecNumber evidence="3">2.7.1.121</ecNumber>
    </recommendedName>
</protein>
<dbReference type="PROSITE" id="PS51096">
    <property type="entry name" value="PTS_EIIA_TYPE_4"/>
    <property type="match status" value="1"/>
</dbReference>
<dbReference type="SUPFAM" id="SSF53062">
    <property type="entry name" value="PTS system fructose IIA component-like"/>
    <property type="match status" value="1"/>
</dbReference>